<feature type="non-terminal residue" evidence="1">
    <location>
        <position position="69"/>
    </location>
</feature>
<evidence type="ECO:0000313" key="2">
    <source>
        <dbReference type="Proteomes" id="UP001059596"/>
    </source>
</evidence>
<evidence type="ECO:0000313" key="1">
    <source>
        <dbReference type="EMBL" id="KAI8034832.1"/>
    </source>
</evidence>
<protein>
    <submittedName>
        <fullName evidence="1">Uncharacterized protein</fullName>
    </submittedName>
</protein>
<gene>
    <name evidence="1" type="ORF">M5D96_012348</name>
</gene>
<name>A0A9Q0BJI9_9MUSC</name>
<dbReference type="AlphaFoldDB" id="A0A9Q0BJI9"/>
<organism evidence="1 2">
    <name type="scientific">Drosophila gunungcola</name>
    <name type="common">fruit fly</name>
    <dbReference type="NCBI Taxonomy" id="103775"/>
    <lineage>
        <taxon>Eukaryota</taxon>
        <taxon>Metazoa</taxon>
        <taxon>Ecdysozoa</taxon>
        <taxon>Arthropoda</taxon>
        <taxon>Hexapoda</taxon>
        <taxon>Insecta</taxon>
        <taxon>Pterygota</taxon>
        <taxon>Neoptera</taxon>
        <taxon>Endopterygota</taxon>
        <taxon>Diptera</taxon>
        <taxon>Brachycera</taxon>
        <taxon>Muscomorpha</taxon>
        <taxon>Ephydroidea</taxon>
        <taxon>Drosophilidae</taxon>
        <taxon>Drosophila</taxon>
        <taxon>Sophophora</taxon>
    </lineage>
</organism>
<dbReference type="EMBL" id="JAMKOV010000057">
    <property type="protein sequence ID" value="KAI8034832.1"/>
    <property type="molecule type" value="Genomic_DNA"/>
</dbReference>
<keyword evidence="2" id="KW-1185">Reference proteome</keyword>
<accession>A0A9Q0BJI9</accession>
<reference evidence="1" key="1">
    <citation type="journal article" date="2023" name="Genome Biol. Evol.">
        <title>Long-read-based Genome Assembly of Drosophila gunungcola Reveals Fewer Chemosensory Genes in Flower-breeding Species.</title>
        <authorList>
            <person name="Negi A."/>
            <person name="Liao B.Y."/>
            <person name="Yeh S.D."/>
        </authorList>
    </citation>
    <scope>NUCLEOTIDE SEQUENCE</scope>
    <source>
        <strain evidence="1">Sukarami</strain>
    </source>
</reference>
<dbReference type="Proteomes" id="UP001059596">
    <property type="component" value="Unassembled WGS sequence"/>
</dbReference>
<proteinExistence type="predicted"/>
<comment type="caution">
    <text evidence="1">The sequence shown here is derived from an EMBL/GenBank/DDBJ whole genome shotgun (WGS) entry which is preliminary data.</text>
</comment>
<sequence length="69" mass="7845">MDFIRSCGCIIYGSMATGKWIRSTNSIHIHIHILIVVLSSFGPGERLMQVHNSSRNINKELHPYQLPPE</sequence>